<dbReference type="PROSITE" id="PS50943">
    <property type="entry name" value="HTH_CROC1"/>
    <property type="match status" value="1"/>
</dbReference>
<evidence type="ECO:0000259" key="1">
    <source>
        <dbReference type="PROSITE" id="PS50943"/>
    </source>
</evidence>
<accession>B8FED6</accession>
<dbReference type="InterPro" id="IPR001387">
    <property type="entry name" value="Cro/C1-type_HTH"/>
</dbReference>
<reference evidence="2 3" key="1">
    <citation type="journal article" date="2012" name="Environ. Microbiol.">
        <title>The genome sequence of Desulfatibacillum alkenivorans AK-01: a blueprint for anaerobic alkane oxidation.</title>
        <authorList>
            <person name="Callaghan A.V."/>
            <person name="Morris B.E."/>
            <person name="Pereira I.A."/>
            <person name="McInerney M.J."/>
            <person name="Austin R.N."/>
            <person name="Groves J.T."/>
            <person name="Kukor J.J."/>
            <person name="Suflita J.M."/>
            <person name="Young L.Y."/>
            <person name="Zylstra G.J."/>
            <person name="Wawrik B."/>
        </authorList>
    </citation>
    <scope>NUCLEOTIDE SEQUENCE [LARGE SCALE GENOMIC DNA]</scope>
    <source>
        <strain evidence="2 3">AK-01</strain>
    </source>
</reference>
<dbReference type="Gene3D" id="1.10.260.40">
    <property type="entry name" value="lambda repressor-like DNA-binding domains"/>
    <property type="match status" value="1"/>
</dbReference>
<dbReference type="SUPFAM" id="SSF47413">
    <property type="entry name" value="lambda repressor-like DNA-binding domains"/>
    <property type="match status" value="1"/>
</dbReference>
<organism evidence="2 3">
    <name type="scientific">Desulfatibacillum aliphaticivorans</name>
    <dbReference type="NCBI Taxonomy" id="218208"/>
    <lineage>
        <taxon>Bacteria</taxon>
        <taxon>Pseudomonadati</taxon>
        <taxon>Thermodesulfobacteriota</taxon>
        <taxon>Desulfobacteria</taxon>
        <taxon>Desulfobacterales</taxon>
        <taxon>Desulfatibacillaceae</taxon>
        <taxon>Desulfatibacillum</taxon>
    </lineage>
</organism>
<name>B8FED6_DESAL</name>
<dbReference type="AlphaFoldDB" id="B8FED6"/>
<dbReference type="CDD" id="cd00093">
    <property type="entry name" value="HTH_XRE"/>
    <property type="match status" value="1"/>
</dbReference>
<dbReference type="InterPro" id="IPR010982">
    <property type="entry name" value="Lambda_DNA-bd_dom_sf"/>
</dbReference>
<evidence type="ECO:0000313" key="2">
    <source>
        <dbReference type="EMBL" id="ACL06917.1"/>
    </source>
</evidence>
<evidence type="ECO:0000313" key="3">
    <source>
        <dbReference type="Proteomes" id="UP000000739"/>
    </source>
</evidence>
<dbReference type="RefSeq" id="WP_015949949.1">
    <property type="nucleotide sequence ID" value="NC_011768.1"/>
</dbReference>
<protein>
    <recommendedName>
        <fullName evidence="1">HTH cro/C1-type domain-containing protein</fullName>
    </recommendedName>
</protein>
<feature type="domain" description="HTH cro/C1-type" evidence="1">
    <location>
        <begin position="5"/>
        <end position="59"/>
    </location>
</feature>
<gene>
    <name evidence="2" type="ordered locus">Dalk_5247</name>
</gene>
<dbReference type="EMBL" id="CP001322">
    <property type="protein sequence ID" value="ACL06917.1"/>
    <property type="molecule type" value="Genomic_DNA"/>
</dbReference>
<dbReference type="Proteomes" id="UP000000739">
    <property type="component" value="Chromosome"/>
</dbReference>
<dbReference type="GO" id="GO:0003677">
    <property type="term" value="F:DNA binding"/>
    <property type="evidence" value="ECO:0007669"/>
    <property type="project" value="InterPro"/>
</dbReference>
<keyword evidence="3" id="KW-1185">Reference proteome</keyword>
<dbReference type="KEGG" id="dal:Dalk_5247"/>
<proteinExistence type="predicted"/>
<dbReference type="HOGENOM" id="CLU_2878447_0_0_7"/>
<sequence>MNHLLRILIVENYGTQADFASKVGTDETIVSRVLRGRRTLPADKQAVWAKALNCTIPDIFPEQ</sequence>